<dbReference type="AlphaFoldDB" id="A0A285IIU9"/>
<dbReference type="EMBL" id="OBDY01000008">
    <property type="protein sequence ID" value="SNY47006.1"/>
    <property type="molecule type" value="Genomic_DNA"/>
</dbReference>
<proteinExistence type="predicted"/>
<dbReference type="Pfam" id="PF19741">
    <property type="entry name" value="DUF6230"/>
    <property type="match status" value="1"/>
</dbReference>
<gene>
    <name evidence="1" type="ORF">SAMN05421748_10852</name>
</gene>
<dbReference type="InterPro" id="IPR046198">
    <property type="entry name" value="DUF6230"/>
</dbReference>
<protein>
    <recommendedName>
        <fullName evidence="3">Cholesterol esterase</fullName>
    </recommendedName>
</protein>
<evidence type="ECO:0008006" key="3">
    <source>
        <dbReference type="Google" id="ProtNLM"/>
    </source>
</evidence>
<dbReference type="RefSeq" id="WP_097321602.1">
    <property type="nucleotide sequence ID" value="NZ_OBDY01000008.1"/>
</dbReference>
<name>A0A285IIU9_9ACTN</name>
<evidence type="ECO:0000313" key="1">
    <source>
        <dbReference type="EMBL" id="SNY47006.1"/>
    </source>
</evidence>
<organism evidence="1 2">
    <name type="scientific">Paractinoplanes atraurantiacus</name>
    <dbReference type="NCBI Taxonomy" id="1036182"/>
    <lineage>
        <taxon>Bacteria</taxon>
        <taxon>Bacillati</taxon>
        <taxon>Actinomycetota</taxon>
        <taxon>Actinomycetes</taxon>
        <taxon>Micromonosporales</taxon>
        <taxon>Micromonosporaceae</taxon>
        <taxon>Paractinoplanes</taxon>
    </lineage>
</organism>
<accession>A0A285IIU9</accession>
<keyword evidence="2" id="KW-1185">Reference proteome</keyword>
<dbReference type="OrthoDB" id="3869662at2"/>
<dbReference type="Proteomes" id="UP000219612">
    <property type="component" value="Unassembled WGS sequence"/>
</dbReference>
<reference evidence="1 2" key="1">
    <citation type="submission" date="2017-09" db="EMBL/GenBank/DDBJ databases">
        <authorList>
            <person name="Ehlers B."/>
            <person name="Leendertz F.H."/>
        </authorList>
    </citation>
    <scope>NUCLEOTIDE SEQUENCE [LARGE SCALE GENOMIC DNA]</scope>
    <source>
        <strain evidence="1 2">CGMCC 4.6857</strain>
    </source>
</reference>
<evidence type="ECO:0000313" key="2">
    <source>
        <dbReference type="Proteomes" id="UP000219612"/>
    </source>
</evidence>
<sequence length="209" mass="21943">MRTRSKTRRETSWKRFGAMFGITAAMAAGLVALTAEGVLAANFSISGMPFTVTATQLQGTGFEQFAALDTMIEDSPNAGDTGGQVVVIVSAIDKAELTKLCQSVSLGGMYLKITAGDNGTPVKADSLVVDSDQISGEADFKNIDIGQDASTFDKVNDRRNGGKITGGEGVFGQQADTVAIANLRQNNYATTAARFTLPHLRMAFTGDGC</sequence>